<dbReference type="HOGENOM" id="CLU_123743_0_0_12"/>
<evidence type="ECO:0000313" key="1">
    <source>
        <dbReference type="EMBL" id="AHH14616.1"/>
    </source>
</evidence>
<reference evidence="1" key="1">
    <citation type="submission" date="2013-04" db="EMBL/GenBank/DDBJ databases">
        <title>Comparative Genomics of Relapsing Fever Spirochetes.</title>
        <authorList>
            <person name="Schwan T.G."/>
            <person name="Raffel S.J."/>
            <person name="Porcella S.F."/>
            <person name="Martens C.A."/>
            <person name="Bruno D.P."/>
            <person name="Ricklefs S.M."/>
            <person name="Barbian K.B."/>
        </authorList>
    </citation>
    <scope>NUCLEOTIDE SEQUENCE</scope>
    <source>
        <strain evidence="1">MTW</strain>
        <plasmid evidence="1">unnamed</plasmid>
    </source>
</reference>
<protein>
    <submittedName>
        <fullName evidence="1">Uncharacterized protein</fullName>
    </submittedName>
</protein>
<keyword evidence="1" id="KW-0614">Plasmid</keyword>
<dbReference type="RefSeq" id="WP_041178782.1">
    <property type="nucleotide sequence ID" value="NZ_CP005690.1"/>
</dbReference>
<gene>
    <name evidence="1" type="ORF">BHW_0002400</name>
</gene>
<proteinExistence type="predicted"/>
<dbReference type="AlphaFoldDB" id="W5TBH5"/>
<sequence>MLLNVILISTFLIFSCSRSSSEEIEVLHDVNHGNLSTKMILRNDVGSIHMSYPDRVNEDNDDYNNNYLVLDFNISANRPLNLLKVSFNGIEVEHKYLRSSDSRQLELADEQYILPFDDAIGLTGFWIYLKPELNEYLKLVEFAKNEGLKFDVECVERKSGVKRNISFSFSVNGAQKFFDLVDKFKAI</sequence>
<geneLocation type="plasmid" evidence="1">
    <name>unnamed</name>
</geneLocation>
<accession>W5TBH5</accession>
<dbReference type="EMBL" id="CP005690">
    <property type="protein sequence ID" value="AHH14616.1"/>
    <property type="molecule type" value="Genomic_DNA"/>
</dbReference>
<name>W5TBH5_BORHE</name>
<organism evidence="1">
    <name type="scientific">Borrelia hermsii MTW</name>
    <dbReference type="NCBI Taxonomy" id="1313291"/>
    <lineage>
        <taxon>Bacteria</taxon>
        <taxon>Pseudomonadati</taxon>
        <taxon>Spirochaetota</taxon>
        <taxon>Spirochaetia</taxon>
        <taxon>Spirochaetales</taxon>
        <taxon>Borreliaceae</taxon>
        <taxon>Borrelia</taxon>
    </lineage>
</organism>